<dbReference type="SUPFAM" id="SSF55550">
    <property type="entry name" value="SH2 domain"/>
    <property type="match status" value="1"/>
</dbReference>
<dbReference type="Proteomes" id="UP000054761">
    <property type="component" value="Unassembled WGS sequence"/>
</dbReference>
<gene>
    <name evidence="2" type="ORF">Lisr_2433</name>
</gene>
<keyword evidence="3" id="KW-1185">Reference proteome</keyword>
<comment type="caution">
    <text evidence="2">The sequence shown here is derived from an EMBL/GenBank/DDBJ whole genome shotgun (WGS) entry which is preliminary data.</text>
</comment>
<evidence type="ECO:0000313" key="2">
    <source>
        <dbReference type="EMBL" id="KTD14725.1"/>
    </source>
</evidence>
<reference evidence="2 3" key="1">
    <citation type="submission" date="2015-11" db="EMBL/GenBank/DDBJ databases">
        <title>Genomic analysis of 38 Legionella species identifies large and diverse effector repertoires.</title>
        <authorList>
            <person name="Burstein D."/>
            <person name="Amaro F."/>
            <person name="Zusman T."/>
            <person name="Lifshitz Z."/>
            <person name="Cohen O."/>
            <person name="Gilbert J.A."/>
            <person name="Pupko T."/>
            <person name="Shuman H.A."/>
            <person name="Segal G."/>
        </authorList>
    </citation>
    <scope>NUCLEOTIDE SEQUENCE [LARGE SCALE GENOMIC DNA]</scope>
    <source>
        <strain evidence="2 3">Bercovier 4</strain>
    </source>
</reference>
<organism evidence="2 3">
    <name type="scientific">Legionella israelensis</name>
    <dbReference type="NCBI Taxonomy" id="454"/>
    <lineage>
        <taxon>Bacteria</taxon>
        <taxon>Pseudomonadati</taxon>
        <taxon>Pseudomonadota</taxon>
        <taxon>Gammaproteobacteria</taxon>
        <taxon>Legionellales</taxon>
        <taxon>Legionellaceae</taxon>
        <taxon>Legionella</taxon>
    </lineage>
</organism>
<dbReference type="InterPro" id="IPR036860">
    <property type="entry name" value="SH2_dom_sf"/>
</dbReference>
<dbReference type="RefSeq" id="WP_058502725.1">
    <property type="nucleotide sequence ID" value="NZ_CAAAJA010000042.1"/>
</dbReference>
<protein>
    <recommendedName>
        <fullName evidence="1">SH2 domain-containing protein</fullName>
    </recommendedName>
</protein>
<dbReference type="InterPro" id="IPR000980">
    <property type="entry name" value="SH2"/>
</dbReference>
<feature type="domain" description="SH2" evidence="1">
    <location>
        <begin position="36"/>
        <end position="78"/>
    </location>
</feature>
<dbReference type="PATRIC" id="fig|454.4.peg.2659"/>
<dbReference type="EMBL" id="LNYH01000148">
    <property type="protein sequence ID" value="KTD14725.1"/>
    <property type="molecule type" value="Genomic_DNA"/>
</dbReference>
<name>A0A0W0V3P7_9GAMM</name>
<proteinExistence type="predicted"/>
<accession>A0A0W0V3P7</accession>
<evidence type="ECO:0000313" key="3">
    <source>
        <dbReference type="Proteomes" id="UP000054761"/>
    </source>
</evidence>
<evidence type="ECO:0000259" key="1">
    <source>
        <dbReference type="Pfam" id="PF00017"/>
    </source>
</evidence>
<sequence>MVPKDEIATKLKEDKKQNPVLAFRKLKKEKDINRLTLLLDDLPPGSWLIRQSREEGMYTITYKEDKIAYHCRMLCDLSEGWVEVSDSEVLKPYLVGGKPYKKFNGQEIPPGLLKILYENFNKDLLVLPPQVFNDPIDALEKVNEILREISFSKDEKSEVKIDREKLIPQFVSWLEVNHLDDDLTDVIDFEFITEPYVLASGIVLDKRSCFRKDTSPVYSVCPVTGKVLEREPQPLWGYQDVLEETLENFYYYLQIEQRTEVEKQNKESYNPSLFRSSTSTDSGKQEDFTIKLSPFF</sequence>
<dbReference type="OrthoDB" id="5635409at2"/>
<dbReference type="AlphaFoldDB" id="A0A0W0V3P7"/>
<dbReference type="Pfam" id="PF00017">
    <property type="entry name" value="SH2"/>
    <property type="match status" value="1"/>
</dbReference>